<comment type="similarity">
    <text evidence="1">Belongs to the metallo-dependent hydrolases superfamily. ACMSD family.</text>
</comment>
<dbReference type="STRING" id="1664694.A0A0N1NYL4"/>
<dbReference type="OrthoDB" id="2832284at2759"/>
<evidence type="ECO:0000313" key="11">
    <source>
        <dbReference type="Proteomes" id="UP000038010"/>
    </source>
</evidence>
<evidence type="ECO:0000256" key="1">
    <source>
        <dbReference type="ARBA" id="ARBA00005871"/>
    </source>
</evidence>
<dbReference type="GeneID" id="28733351"/>
<evidence type="ECO:0000256" key="8">
    <source>
        <dbReference type="RuleBase" id="RU366045"/>
    </source>
</evidence>
<dbReference type="GO" id="GO:0005829">
    <property type="term" value="C:cytosol"/>
    <property type="evidence" value="ECO:0007669"/>
    <property type="project" value="TreeGrafter"/>
</dbReference>
<dbReference type="InterPro" id="IPR032465">
    <property type="entry name" value="ACMSD"/>
</dbReference>
<dbReference type="AlphaFoldDB" id="A0A0N1NYL4"/>
<evidence type="ECO:0000256" key="5">
    <source>
        <dbReference type="ARBA" id="ARBA00023239"/>
    </source>
</evidence>
<dbReference type="EMBL" id="LFJN01000025">
    <property type="protein sequence ID" value="KPI37194.1"/>
    <property type="molecule type" value="Genomic_DNA"/>
</dbReference>
<dbReference type="InterPro" id="IPR032466">
    <property type="entry name" value="Metal_Hydrolase"/>
</dbReference>
<evidence type="ECO:0000256" key="4">
    <source>
        <dbReference type="ARBA" id="ARBA00022833"/>
    </source>
</evidence>
<sequence>MYKIDVHHHVIPPQMADQKWGKGMEVPKWTESLDQAFSKSIGVRTSILSVASPGVTLVKDPEESAALARSLNQYCANLRDENPQGYGFFASVPSLEYPDLAIHELRFALDSPHADGVTLFTYYGHGDAYLGNDAYIPVWEELNARKAVVFVHPINGKDTARCNAKVPEPAFDWPHETGRAAMDMIMNKRLLQFPNVKIILSHGGGTLPALVARSTLVAQPAFGGSISSEDIYEQARSFYFDLALSGSAEVLPLELGFARKGHVLFGSDYPHATEPFAAQMTRFIDGYAMDDAKRREVYHEAAENLFPRLKGRIC</sequence>
<keyword evidence="5 8" id="KW-0456">Lyase</keyword>
<protein>
    <recommendedName>
        <fullName evidence="7">6-methylsalicylate decarboxylase</fullName>
        <ecNumber evidence="7">4.1.1.52</ecNumber>
    </recommendedName>
</protein>
<dbReference type="SUPFAM" id="SSF51556">
    <property type="entry name" value="Metallo-dependent hydrolases"/>
    <property type="match status" value="1"/>
</dbReference>
<keyword evidence="11" id="KW-1185">Reference proteome</keyword>
<dbReference type="VEuPathDB" id="FungiDB:AB675_1571"/>
<evidence type="ECO:0000313" key="10">
    <source>
        <dbReference type="EMBL" id="KPI37194.1"/>
    </source>
</evidence>
<dbReference type="CDD" id="cd01292">
    <property type="entry name" value="metallo-dependent_hydrolases"/>
    <property type="match status" value="1"/>
</dbReference>
<dbReference type="GO" id="GO:0019748">
    <property type="term" value="P:secondary metabolic process"/>
    <property type="evidence" value="ECO:0007669"/>
    <property type="project" value="TreeGrafter"/>
</dbReference>
<feature type="domain" description="Amidohydrolase-related" evidence="9">
    <location>
        <begin position="4"/>
        <end position="307"/>
    </location>
</feature>
<name>A0A0N1NYL4_9EURO</name>
<evidence type="ECO:0000256" key="2">
    <source>
        <dbReference type="ARBA" id="ARBA00022723"/>
    </source>
</evidence>
<dbReference type="InterPro" id="IPR006680">
    <property type="entry name" value="Amidohydro-rel"/>
</dbReference>
<evidence type="ECO:0000256" key="6">
    <source>
        <dbReference type="ARBA" id="ARBA00036832"/>
    </source>
</evidence>
<keyword evidence="4" id="KW-0862">Zinc</keyword>
<dbReference type="Proteomes" id="UP000038010">
    <property type="component" value="Unassembled WGS sequence"/>
</dbReference>
<dbReference type="EC" id="4.1.1.52" evidence="7"/>
<dbReference type="PANTHER" id="PTHR21240">
    <property type="entry name" value="2-AMINO-3-CARBOXYLMUCONATE-6-SEMIALDEHYDE DECARBOXYLASE"/>
    <property type="match status" value="1"/>
</dbReference>
<keyword evidence="3 8" id="KW-0210">Decarboxylase</keyword>
<dbReference type="Pfam" id="PF04909">
    <property type="entry name" value="Amidohydro_2"/>
    <property type="match status" value="1"/>
</dbReference>
<dbReference type="RefSeq" id="XP_017997157.1">
    <property type="nucleotide sequence ID" value="XM_018141471.1"/>
</dbReference>
<comment type="caution">
    <text evidence="10">The sequence shown here is derived from an EMBL/GenBank/DDBJ whole genome shotgun (WGS) entry which is preliminary data.</text>
</comment>
<evidence type="ECO:0000256" key="7">
    <source>
        <dbReference type="ARBA" id="ARBA00038889"/>
    </source>
</evidence>
<dbReference type="GO" id="GO:0047596">
    <property type="term" value="F:6-methylsalicylate decarboxylase activity"/>
    <property type="evidence" value="ECO:0007669"/>
    <property type="project" value="UniProtKB-EC"/>
</dbReference>
<dbReference type="PANTHER" id="PTHR21240:SF29">
    <property type="entry name" value="AMIDOHYDROLASE-RELATED DOMAIN-CONTAINING PROTEIN"/>
    <property type="match status" value="1"/>
</dbReference>
<reference evidence="10 11" key="1">
    <citation type="submission" date="2015-06" db="EMBL/GenBank/DDBJ databases">
        <title>Draft genome of the ant-associated black yeast Phialophora attae CBS 131958.</title>
        <authorList>
            <person name="Moreno L.F."/>
            <person name="Stielow B.J."/>
            <person name="de Hoog S."/>
            <person name="Vicente V.A."/>
            <person name="Weiss V.A."/>
            <person name="de Vries M."/>
            <person name="Cruz L.M."/>
            <person name="Souza E.M."/>
        </authorList>
    </citation>
    <scope>NUCLEOTIDE SEQUENCE [LARGE SCALE GENOMIC DNA]</scope>
    <source>
        <strain evidence="10 11">CBS 131958</strain>
    </source>
</reference>
<accession>A0A0N1NYL4</accession>
<dbReference type="Gene3D" id="3.20.20.140">
    <property type="entry name" value="Metal-dependent hydrolases"/>
    <property type="match status" value="1"/>
</dbReference>
<evidence type="ECO:0000256" key="3">
    <source>
        <dbReference type="ARBA" id="ARBA00022793"/>
    </source>
</evidence>
<proteinExistence type="inferred from homology"/>
<keyword evidence="2" id="KW-0479">Metal-binding</keyword>
<gene>
    <name evidence="10" type="ORF">AB675_1571</name>
</gene>
<dbReference type="GO" id="GO:0046872">
    <property type="term" value="F:metal ion binding"/>
    <property type="evidence" value="ECO:0007669"/>
    <property type="project" value="UniProtKB-KW"/>
</dbReference>
<comment type="catalytic activity">
    <reaction evidence="6">
        <text>6-methylsalicylate + H(+) = 3-methylphenol + CO2</text>
        <dbReference type="Rhea" id="RHEA:23112"/>
        <dbReference type="ChEBI" id="CHEBI:15378"/>
        <dbReference type="ChEBI" id="CHEBI:16526"/>
        <dbReference type="ChEBI" id="CHEBI:17231"/>
        <dbReference type="ChEBI" id="CHEBI:36658"/>
        <dbReference type="EC" id="4.1.1.52"/>
    </reaction>
    <physiologicalReaction direction="left-to-right" evidence="6">
        <dbReference type="Rhea" id="RHEA:23113"/>
    </physiologicalReaction>
</comment>
<evidence type="ECO:0000259" key="9">
    <source>
        <dbReference type="Pfam" id="PF04909"/>
    </source>
</evidence>
<dbReference type="GO" id="GO:0016787">
    <property type="term" value="F:hydrolase activity"/>
    <property type="evidence" value="ECO:0007669"/>
    <property type="project" value="InterPro"/>
</dbReference>
<organism evidence="10 11">
    <name type="scientific">Cyphellophora attinorum</name>
    <dbReference type="NCBI Taxonomy" id="1664694"/>
    <lineage>
        <taxon>Eukaryota</taxon>
        <taxon>Fungi</taxon>
        <taxon>Dikarya</taxon>
        <taxon>Ascomycota</taxon>
        <taxon>Pezizomycotina</taxon>
        <taxon>Eurotiomycetes</taxon>
        <taxon>Chaetothyriomycetidae</taxon>
        <taxon>Chaetothyriales</taxon>
        <taxon>Cyphellophoraceae</taxon>
        <taxon>Cyphellophora</taxon>
    </lineage>
</organism>